<dbReference type="InterPro" id="IPR052701">
    <property type="entry name" value="GAG_Ulvan_Degrading_Sulfatases"/>
</dbReference>
<name>A0A0F9C4J0_9ZZZZ</name>
<dbReference type="Gene3D" id="3.40.720.10">
    <property type="entry name" value="Alkaline Phosphatase, subunit A"/>
    <property type="match status" value="1"/>
</dbReference>
<protein>
    <recommendedName>
        <fullName evidence="1">Sulfatase N-terminal domain-containing protein</fullName>
    </recommendedName>
</protein>
<dbReference type="SUPFAM" id="SSF53649">
    <property type="entry name" value="Alkaline phosphatase-like"/>
    <property type="match status" value="1"/>
</dbReference>
<dbReference type="InterPro" id="IPR000917">
    <property type="entry name" value="Sulfatase_N"/>
</dbReference>
<dbReference type="PANTHER" id="PTHR43751">
    <property type="entry name" value="SULFATASE"/>
    <property type="match status" value="1"/>
</dbReference>
<comment type="caution">
    <text evidence="2">The sequence shown here is derived from an EMBL/GenBank/DDBJ whole genome shotgun (WGS) entry which is preliminary data.</text>
</comment>
<dbReference type="PANTHER" id="PTHR43751:SF3">
    <property type="entry name" value="SULFATASE N-TERMINAL DOMAIN-CONTAINING PROTEIN"/>
    <property type="match status" value="1"/>
</dbReference>
<accession>A0A0F9C4J0</accession>
<dbReference type="Pfam" id="PF00884">
    <property type="entry name" value="Sulfatase"/>
    <property type="match status" value="1"/>
</dbReference>
<reference evidence="2" key="1">
    <citation type="journal article" date="2015" name="Nature">
        <title>Complex archaea that bridge the gap between prokaryotes and eukaryotes.</title>
        <authorList>
            <person name="Spang A."/>
            <person name="Saw J.H."/>
            <person name="Jorgensen S.L."/>
            <person name="Zaremba-Niedzwiedzka K."/>
            <person name="Martijn J."/>
            <person name="Lind A.E."/>
            <person name="van Eijk R."/>
            <person name="Schleper C."/>
            <person name="Guy L."/>
            <person name="Ettema T.J."/>
        </authorList>
    </citation>
    <scope>NUCLEOTIDE SEQUENCE</scope>
</reference>
<proteinExistence type="predicted"/>
<evidence type="ECO:0000259" key="1">
    <source>
        <dbReference type="Pfam" id="PF00884"/>
    </source>
</evidence>
<organism evidence="2">
    <name type="scientific">marine sediment metagenome</name>
    <dbReference type="NCBI Taxonomy" id="412755"/>
    <lineage>
        <taxon>unclassified sequences</taxon>
        <taxon>metagenomes</taxon>
        <taxon>ecological metagenomes</taxon>
    </lineage>
</organism>
<dbReference type="AlphaFoldDB" id="A0A0F9C4J0"/>
<feature type="non-terminal residue" evidence="2">
    <location>
        <position position="1"/>
    </location>
</feature>
<dbReference type="InterPro" id="IPR017850">
    <property type="entry name" value="Alkaline_phosphatase_core_sf"/>
</dbReference>
<evidence type="ECO:0000313" key="2">
    <source>
        <dbReference type="EMBL" id="KKK97359.1"/>
    </source>
</evidence>
<feature type="domain" description="Sulfatase N-terminal" evidence="1">
    <location>
        <begin position="61"/>
        <end position="237"/>
    </location>
</feature>
<sequence>VTRMLKKIDFFLNKKVKSLKILSLWKLNRRKIMDLLYSFIRKLFWKNLIFNFKTTLTQLRDFSSWLKINKSKTPFYLFFNIMATHDPYFSIPEVRKYFNLSKMDFRVVKNIVFNSRKKLDSINLNSKHLSEEEIKTIEKVYNSSVFYSDLILKRILSILRTFGIEKNSYLIITSDHGEHLCNHLDHYLWGHFTNISVYRSLLKVPLLIYNRNFKQRKIEKQVELKDIFHTILHITGVSEREVNCFKLNKSILNQINTDSEPEFIFGEYIKDERVLINKVNFLNRFRNKIKRNLILKVLNNIYFLRNNNYKYIKYNDAIEELYDIISDPHEQINLVHKNLEILEIFRNKVAEFIANINNPNILKKIMTEIEMNFIDKWSRNLTLE</sequence>
<gene>
    <name evidence="2" type="ORF">LCGC14_2653540</name>
</gene>
<dbReference type="Gene3D" id="3.30.1120.10">
    <property type="match status" value="1"/>
</dbReference>
<dbReference type="EMBL" id="LAZR01046086">
    <property type="protein sequence ID" value="KKK97359.1"/>
    <property type="molecule type" value="Genomic_DNA"/>
</dbReference>